<dbReference type="PANTHER" id="PTHR46496">
    <property type="match status" value="1"/>
</dbReference>
<sequence length="378" mass="42244">MNIIIIGGGIGGLCTAVSLQKQGLSVQVYEAAASFQPVGAGIGLGSNAMQALMEIGVGKEIVAKGYVLHSQLFQNAQGRTLNSIDFSKLKEKFDQENITIHRVDLHRTLLEALEPNTIYYKKKCVSIEQKQDKVYAFFEDGTTATADFLIAADGIHSPIRQQLIPGSTPRYAGYTCWRGMTENKGRVIEYTSTELWSTKGRFGMAPLKNGQVYWFACINTPERNPTYQNLKPTEIADLFNHFPKVVPDIIRGTTAEHILHHDIYDIKPLSQFSFDRVILLGDAAHATTPNMGQGAGQAIEDALALSNGFKQYKELEKVLTYYEKKRLKHTAKVIRLSHQIGAATQIRSRLLAGTRDFLFPFIPSNVLLWRLKFLYESK</sequence>
<dbReference type="KEGG" id="ppsr:I6J18_17590"/>
<evidence type="ECO:0000256" key="2">
    <source>
        <dbReference type="ARBA" id="ARBA00022630"/>
    </source>
</evidence>
<keyword evidence="3" id="KW-0274">FAD</keyword>
<keyword evidence="2" id="KW-0285">Flavoprotein</keyword>
<dbReference type="Pfam" id="PF01494">
    <property type="entry name" value="FAD_binding_3"/>
    <property type="match status" value="1"/>
</dbReference>
<keyword evidence="6" id="KW-0503">Monooxygenase</keyword>
<dbReference type="PANTHER" id="PTHR46496:SF1">
    <property type="entry name" value="ZEAXANTHIN EPOXIDASE, CHLOROPLASTIC"/>
    <property type="match status" value="1"/>
</dbReference>
<protein>
    <submittedName>
        <fullName evidence="6">FAD-dependent monooxygenase</fullName>
    </submittedName>
</protein>
<organism evidence="6 7">
    <name type="scientific">Peribacillus psychrosaccharolyticus</name>
    <name type="common">Bacillus psychrosaccharolyticus</name>
    <dbReference type="NCBI Taxonomy" id="1407"/>
    <lineage>
        <taxon>Bacteria</taxon>
        <taxon>Bacillati</taxon>
        <taxon>Bacillota</taxon>
        <taxon>Bacilli</taxon>
        <taxon>Bacillales</taxon>
        <taxon>Bacillaceae</taxon>
        <taxon>Peribacillus</taxon>
    </lineage>
</organism>
<dbReference type="InterPro" id="IPR002938">
    <property type="entry name" value="FAD-bd"/>
</dbReference>
<keyword evidence="4" id="KW-0560">Oxidoreductase</keyword>
<evidence type="ECO:0000256" key="4">
    <source>
        <dbReference type="ARBA" id="ARBA00023002"/>
    </source>
</evidence>
<gene>
    <name evidence="6" type="ORF">I6J18_17590</name>
</gene>
<dbReference type="SUPFAM" id="SSF51905">
    <property type="entry name" value="FAD/NAD(P)-binding domain"/>
    <property type="match status" value="1"/>
</dbReference>
<name>A0A974NKS8_PERPY</name>
<dbReference type="RefSeq" id="WP_040374340.1">
    <property type="nucleotide sequence ID" value="NZ_CP068053.1"/>
</dbReference>
<evidence type="ECO:0000313" key="6">
    <source>
        <dbReference type="EMBL" id="QQS99422.1"/>
    </source>
</evidence>
<feature type="domain" description="FAD-binding" evidence="5">
    <location>
        <begin position="2"/>
        <end position="336"/>
    </location>
</feature>
<dbReference type="GO" id="GO:0071949">
    <property type="term" value="F:FAD binding"/>
    <property type="evidence" value="ECO:0007669"/>
    <property type="project" value="InterPro"/>
</dbReference>
<evidence type="ECO:0000313" key="7">
    <source>
        <dbReference type="Proteomes" id="UP000595254"/>
    </source>
</evidence>
<evidence type="ECO:0000256" key="3">
    <source>
        <dbReference type="ARBA" id="ARBA00022827"/>
    </source>
</evidence>
<accession>A0A974NKS8</accession>
<reference evidence="6 7" key="1">
    <citation type="submission" date="2021-01" db="EMBL/GenBank/DDBJ databases">
        <title>FDA dAtabase for Regulatory Grade micrObial Sequences (FDA-ARGOS): Supporting development and validation of Infectious Disease Dx tests.</title>
        <authorList>
            <person name="Nelson B."/>
            <person name="Plummer A."/>
            <person name="Tallon L."/>
            <person name="Sadzewicz L."/>
            <person name="Zhao X."/>
            <person name="Boylan J."/>
            <person name="Ott S."/>
            <person name="Bowen H."/>
            <person name="Vavikolanu K."/>
            <person name="Mehta A."/>
            <person name="Aluvathingal J."/>
            <person name="Nadendla S."/>
            <person name="Myers T."/>
            <person name="Yan Y."/>
            <person name="Sichtig H."/>
        </authorList>
    </citation>
    <scope>NUCLEOTIDE SEQUENCE [LARGE SCALE GENOMIC DNA]</scope>
    <source>
        <strain evidence="6 7">FDAARGOS_1161</strain>
    </source>
</reference>
<proteinExistence type="predicted"/>
<evidence type="ECO:0000256" key="1">
    <source>
        <dbReference type="ARBA" id="ARBA00001974"/>
    </source>
</evidence>
<evidence type="ECO:0000259" key="5">
    <source>
        <dbReference type="Pfam" id="PF01494"/>
    </source>
</evidence>
<dbReference type="EMBL" id="CP068053">
    <property type="protein sequence ID" value="QQS99422.1"/>
    <property type="molecule type" value="Genomic_DNA"/>
</dbReference>
<dbReference type="Proteomes" id="UP000595254">
    <property type="component" value="Chromosome"/>
</dbReference>
<comment type="cofactor">
    <cofactor evidence="1">
        <name>FAD</name>
        <dbReference type="ChEBI" id="CHEBI:57692"/>
    </cofactor>
</comment>
<dbReference type="AlphaFoldDB" id="A0A974NKS8"/>
<keyword evidence="7" id="KW-1185">Reference proteome</keyword>
<dbReference type="PRINTS" id="PR00420">
    <property type="entry name" value="RNGMNOXGNASE"/>
</dbReference>
<dbReference type="NCBIfam" id="NF005243">
    <property type="entry name" value="PRK06753.1"/>
    <property type="match status" value="1"/>
</dbReference>
<dbReference type="GO" id="GO:0004497">
    <property type="term" value="F:monooxygenase activity"/>
    <property type="evidence" value="ECO:0007669"/>
    <property type="project" value="UniProtKB-KW"/>
</dbReference>
<dbReference type="Gene3D" id="3.50.50.60">
    <property type="entry name" value="FAD/NAD(P)-binding domain"/>
    <property type="match status" value="1"/>
</dbReference>
<dbReference type="InterPro" id="IPR036188">
    <property type="entry name" value="FAD/NAD-bd_sf"/>
</dbReference>